<evidence type="ECO:0000256" key="1">
    <source>
        <dbReference type="ARBA" id="ARBA00023015"/>
    </source>
</evidence>
<dbReference type="PROSITE" id="PS50995">
    <property type="entry name" value="HTH_MARR_2"/>
    <property type="match status" value="1"/>
</dbReference>
<protein>
    <submittedName>
        <fullName evidence="5">DNA-binding MarR family transcriptional regulator</fullName>
    </submittedName>
</protein>
<evidence type="ECO:0000256" key="2">
    <source>
        <dbReference type="ARBA" id="ARBA00023125"/>
    </source>
</evidence>
<sequence>MDTSPYHGELVERLRELLKIARMVRHQRSDRYPPVPTGLVGTLTLIDRAAGCHAKELARRTGLDPSTVSRAVAALVADGLVERRADPDDGRASVLVVTAAGHAVLAEARGWYADLLNRALANWSPSEVEALTSALGRLNTDVEGALGSTLEAAR</sequence>
<dbReference type="InterPro" id="IPR011991">
    <property type="entry name" value="ArsR-like_HTH"/>
</dbReference>
<dbReference type="GO" id="GO:0003677">
    <property type="term" value="F:DNA binding"/>
    <property type="evidence" value="ECO:0007669"/>
    <property type="project" value="UniProtKB-KW"/>
</dbReference>
<evidence type="ECO:0000256" key="3">
    <source>
        <dbReference type="ARBA" id="ARBA00023163"/>
    </source>
</evidence>
<dbReference type="SUPFAM" id="SSF46785">
    <property type="entry name" value="Winged helix' DNA-binding domain"/>
    <property type="match status" value="1"/>
</dbReference>
<keyword evidence="2 5" id="KW-0238">DNA-binding</keyword>
<dbReference type="GO" id="GO:0003700">
    <property type="term" value="F:DNA-binding transcription factor activity"/>
    <property type="evidence" value="ECO:0007669"/>
    <property type="project" value="InterPro"/>
</dbReference>
<organism evidence="5 6">
    <name type="scientific">Saccharothrix tamanrassetensis</name>
    <dbReference type="NCBI Taxonomy" id="1051531"/>
    <lineage>
        <taxon>Bacteria</taxon>
        <taxon>Bacillati</taxon>
        <taxon>Actinomycetota</taxon>
        <taxon>Actinomycetes</taxon>
        <taxon>Pseudonocardiales</taxon>
        <taxon>Pseudonocardiaceae</taxon>
        <taxon>Saccharothrix</taxon>
    </lineage>
</organism>
<dbReference type="InterPro" id="IPR000835">
    <property type="entry name" value="HTH_MarR-typ"/>
</dbReference>
<keyword evidence="6" id="KW-1185">Reference proteome</keyword>
<feature type="domain" description="HTH marR-type" evidence="4">
    <location>
        <begin position="10"/>
        <end position="140"/>
    </location>
</feature>
<evidence type="ECO:0000259" key="4">
    <source>
        <dbReference type="PROSITE" id="PS50995"/>
    </source>
</evidence>
<dbReference type="PROSITE" id="PS01117">
    <property type="entry name" value="HTH_MARR_1"/>
    <property type="match status" value="1"/>
</dbReference>
<dbReference type="GO" id="GO:0006950">
    <property type="term" value="P:response to stress"/>
    <property type="evidence" value="ECO:0007669"/>
    <property type="project" value="TreeGrafter"/>
</dbReference>
<comment type="caution">
    <text evidence="5">The sequence shown here is derived from an EMBL/GenBank/DDBJ whole genome shotgun (WGS) entry which is preliminary data.</text>
</comment>
<gene>
    <name evidence="5" type="ORF">FHS29_003611</name>
</gene>
<keyword evidence="3" id="KW-0804">Transcription</keyword>
<dbReference type="InterPro" id="IPR036390">
    <property type="entry name" value="WH_DNA-bd_sf"/>
</dbReference>
<dbReference type="InterPro" id="IPR023187">
    <property type="entry name" value="Tscrpt_reg_MarR-type_CS"/>
</dbReference>
<dbReference type="PANTHER" id="PTHR33164">
    <property type="entry name" value="TRANSCRIPTIONAL REGULATOR, MARR FAMILY"/>
    <property type="match status" value="1"/>
</dbReference>
<dbReference type="RefSeq" id="WP_184691783.1">
    <property type="nucleotide sequence ID" value="NZ_JACHJN010000005.1"/>
</dbReference>
<dbReference type="InterPro" id="IPR039422">
    <property type="entry name" value="MarR/SlyA-like"/>
</dbReference>
<proteinExistence type="predicted"/>
<dbReference type="Proteomes" id="UP000547510">
    <property type="component" value="Unassembled WGS sequence"/>
</dbReference>
<dbReference type="PRINTS" id="PR00598">
    <property type="entry name" value="HTHMARR"/>
</dbReference>
<dbReference type="Gene3D" id="1.10.10.10">
    <property type="entry name" value="Winged helix-like DNA-binding domain superfamily/Winged helix DNA-binding domain"/>
    <property type="match status" value="1"/>
</dbReference>
<name>A0A841CLH8_9PSEU</name>
<reference evidence="5 6" key="1">
    <citation type="submission" date="2020-08" db="EMBL/GenBank/DDBJ databases">
        <title>Genomic Encyclopedia of Type Strains, Phase III (KMG-III): the genomes of soil and plant-associated and newly described type strains.</title>
        <authorList>
            <person name="Whitman W."/>
        </authorList>
    </citation>
    <scope>NUCLEOTIDE SEQUENCE [LARGE SCALE GENOMIC DNA]</scope>
    <source>
        <strain evidence="5 6">CECT 8640</strain>
    </source>
</reference>
<accession>A0A841CLH8</accession>
<dbReference type="CDD" id="cd00090">
    <property type="entry name" value="HTH_ARSR"/>
    <property type="match status" value="1"/>
</dbReference>
<dbReference type="AlphaFoldDB" id="A0A841CLH8"/>
<dbReference type="Pfam" id="PF12802">
    <property type="entry name" value="MarR_2"/>
    <property type="match status" value="1"/>
</dbReference>
<evidence type="ECO:0000313" key="5">
    <source>
        <dbReference type="EMBL" id="MBB5957018.1"/>
    </source>
</evidence>
<keyword evidence="1" id="KW-0805">Transcription regulation</keyword>
<evidence type="ECO:0000313" key="6">
    <source>
        <dbReference type="Proteomes" id="UP000547510"/>
    </source>
</evidence>
<dbReference type="SMART" id="SM00347">
    <property type="entry name" value="HTH_MARR"/>
    <property type="match status" value="1"/>
</dbReference>
<dbReference type="PANTHER" id="PTHR33164:SF57">
    <property type="entry name" value="MARR-FAMILY TRANSCRIPTIONAL REGULATOR"/>
    <property type="match status" value="1"/>
</dbReference>
<dbReference type="InterPro" id="IPR036388">
    <property type="entry name" value="WH-like_DNA-bd_sf"/>
</dbReference>
<dbReference type="EMBL" id="JACHJN010000005">
    <property type="protein sequence ID" value="MBB5957018.1"/>
    <property type="molecule type" value="Genomic_DNA"/>
</dbReference>